<dbReference type="PANTHER" id="PTHR42693">
    <property type="entry name" value="ARYLSULFATASE FAMILY MEMBER"/>
    <property type="match status" value="1"/>
</dbReference>
<comment type="caution">
    <text evidence="8">The sequence shown here is derived from an EMBL/GenBank/DDBJ whole genome shotgun (WGS) entry which is preliminary data.</text>
</comment>
<dbReference type="Pfam" id="PF00884">
    <property type="entry name" value="Sulfatase"/>
    <property type="match status" value="1"/>
</dbReference>
<dbReference type="RefSeq" id="WP_188657330.1">
    <property type="nucleotide sequence ID" value="NZ_BMIH01000001.1"/>
</dbReference>
<dbReference type="InterPro" id="IPR024607">
    <property type="entry name" value="Sulfatase_CS"/>
</dbReference>
<feature type="domain" description="Sulfatase N-terminal" evidence="7">
    <location>
        <begin position="43"/>
        <end position="469"/>
    </location>
</feature>
<protein>
    <submittedName>
        <fullName evidence="8">Arylsulfatase</fullName>
    </submittedName>
</protein>
<feature type="region of interest" description="Disordered" evidence="5">
    <location>
        <begin position="369"/>
        <end position="390"/>
    </location>
</feature>
<dbReference type="InterPro" id="IPR050738">
    <property type="entry name" value="Sulfatase"/>
</dbReference>
<evidence type="ECO:0000259" key="7">
    <source>
        <dbReference type="Pfam" id="PF00884"/>
    </source>
</evidence>
<accession>A0A916WPN2</accession>
<evidence type="ECO:0000256" key="3">
    <source>
        <dbReference type="ARBA" id="ARBA00022801"/>
    </source>
</evidence>
<keyword evidence="4" id="KW-0106">Calcium</keyword>
<dbReference type="InterPro" id="IPR000917">
    <property type="entry name" value="Sulfatase_N"/>
</dbReference>
<dbReference type="PANTHER" id="PTHR42693:SF33">
    <property type="entry name" value="ARYLSULFATASE"/>
    <property type="match status" value="1"/>
</dbReference>
<dbReference type="Gene3D" id="3.40.720.10">
    <property type="entry name" value="Alkaline Phosphatase, subunit A"/>
    <property type="match status" value="1"/>
</dbReference>
<organism evidence="8 9">
    <name type="scientific">Sphingomonas metalli</name>
    <dbReference type="NCBI Taxonomy" id="1779358"/>
    <lineage>
        <taxon>Bacteria</taxon>
        <taxon>Pseudomonadati</taxon>
        <taxon>Pseudomonadota</taxon>
        <taxon>Alphaproteobacteria</taxon>
        <taxon>Sphingomonadales</taxon>
        <taxon>Sphingomonadaceae</taxon>
        <taxon>Sphingomonas</taxon>
    </lineage>
</organism>
<keyword evidence="2" id="KW-0479">Metal-binding</keyword>
<dbReference type="AlphaFoldDB" id="A0A916WPN2"/>
<evidence type="ECO:0000256" key="4">
    <source>
        <dbReference type="ARBA" id="ARBA00022837"/>
    </source>
</evidence>
<keyword evidence="3" id="KW-0378">Hydrolase</keyword>
<dbReference type="GO" id="GO:0004065">
    <property type="term" value="F:arylsulfatase activity"/>
    <property type="evidence" value="ECO:0007669"/>
    <property type="project" value="TreeGrafter"/>
</dbReference>
<keyword evidence="9" id="KW-1185">Reference proteome</keyword>
<evidence type="ECO:0000256" key="1">
    <source>
        <dbReference type="ARBA" id="ARBA00008779"/>
    </source>
</evidence>
<evidence type="ECO:0000256" key="2">
    <source>
        <dbReference type="ARBA" id="ARBA00022723"/>
    </source>
</evidence>
<comment type="similarity">
    <text evidence="1">Belongs to the sulfatase family.</text>
</comment>
<gene>
    <name evidence="8" type="primary">atsA</name>
    <name evidence="8" type="ORF">GCM10011380_07910</name>
</gene>
<dbReference type="Proteomes" id="UP000623067">
    <property type="component" value="Unassembled WGS sequence"/>
</dbReference>
<evidence type="ECO:0000256" key="6">
    <source>
        <dbReference type="SAM" id="SignalP"/>
    </source>
</evidence>
<evidence type="ECO:0000313" key="8">
    <source>
        <dbReference type="EMBL" id="GGB20741.1"/>
    </source>
</evidence>
<dbReference type="GO" id="GO:0046872">
    <property type="term" value="F:metal ion binding"/>
    <property type="evidence" value="ECO:0007669"/>
    <property type="project" value="UniProtKB-KW"/>
</dbReference>
<evidence type="ECO:0000313" key="9">
    <source>
        <dbReference type="Proteomes" id="UP000623067"/>
    </source>
</evidence>
<reference evidence="8" key="2">
    <citation type="submission" date="2020-09" db="EMBL/GenBank/DDBJ databases">
        <authorList>
            <person name="Sun Q."/>
            <person name="Zhou Y."/>
        </authorList>
    </citation>
    <scope>NUCLEOTIDE SEQUENCE</scope>
    <source>
        <strain evidence="8">CGMCC 1.15330</strain>
    </source>
</reference>
<evidence type="ECO:0000256" key="5">
    <source>
        <dbReference type="SAM" id="MobiDB-lite"/>
    </source>
</evidence>
<feature type="chain" id="PRO_5037940734" evidence="6">
    <location>
        <begin position="26"/>
        <end position="600"/>
    </location>
</feature>
<dbReference type="EMBL" id="BMIH01000001">
    <property type="protein sequence ID" value="GGB20741.1"/>
    <property type="molecule type" value="Genomic_DNA"/>
</dbReference>
<feature type="signal peptide" evidence="6">
    <location>
        <begin position="1"/>
        <end position="25"/>
    </location>
</feature>
<keyword evidence="6" id="KW-0732">Signal</keyword>
<dbReference type="Gene3D" id="3.30.1120.10">
    <property type="match status" value="1"/>
</dbReference>
<dbReference type="InterPro" id="IPR017850">
    <property type="entry name" value="Alkaline_phosphatase_core_sf"/>
</dbReference>
<proteinExistence type="inferred from homology"/>
<dbReference type="PROSITE" id="PS00149">
    <property type="entry name" value="SULFATASE_2"/>
    <property type="match status" value="1"/>
</dbReference>
<name>A0A916WPN2_9SPHN</name>
<sequence>MNRRNLHAAITVSALMMAAPAVSFAQTRAVPPSQAAVPARDAPNFLVIVADDLGWSDLGAFGGEIATPNLDALALSGVRFTGFHTAPTCSPTRSMLMSGVDNHEAGLGTMAELLGDATRGRPGYEGYLNDRVASIAELLRAGGYATFMAGKWHLGLTPEREPAARGFEHSFALLEGLSNHFGEDQNAAWANAGFAPSYRDDGKPASLPKGRYSADYFADRLIGYLDGAAKAGDRRPFFAYLPFTTPHWPLQAPAETIAKYKGRYDAGYEALRTARLDRQKALGLVPADVVAHTVELARPWASLSVEERAIEARKMEVYAAMVDRMDQNVGRVIATLKAQGRYENTVILFFADNGPEGNVIEAPTGRFKAAKPGAAPTTGNPDAPAAPDPSLRIDNSLANIGTGTSYVGYGPGWAQANSVPSWLVKGYTTEGGIRVTAFATGKGVAGGGRIANANLDVRDVAPTLLDLAGLKQPAQFAGHPILPHEGRSLRPILADRASAIRGAEDTLGYELFFRRALRKGDWKVVFLPAGTNRYTRTGVSTGRWQLFNVAADPGETKDLAQAEPARLTELVAAYEGYAKARGVVPLPADASPAPAATAKP</sequence>
<dbReference type="CDD" id="cd16025">
    <property type="entry name" value="PAS_like"/>
    <property type="match status" value="1"/>
</dbReference>
<dbReference type="SUPFAM" id="SSF53649">
    <property type="entry name" value="Alkaline phosphatase-like"/>
    <property type="match status" value="1"/>
</dbReference>
<reference evidence="8" key="1">
    <citation type="journal article" date="2014" name="Int. J. Syst. Evol. Microbiol.">
        <title>Complete genome sequence of Corynebacterium casei LMG S-19264T (=DSM 44701T), isolated from a smear-ripened cheese.</title>
        <authorList>
            <consortium name="US DOE Joint Genome Institute (JGI-PGF)"/>
            <person name="Walter F."/>
            <person name="Albersmeier A."/>
            <person name="Kalinowski J."/>
            <person name="Ruckert C."/>
        </authorList>
    </citation>
    <scope>NUCLEOTIDE SEQUENCE</scope>
    <source>
        <strain evidence="8">CGMCC 1.15330</strain>
    </source>
</reference>